<gene>
    <name evidence="1" type="ORF">SBAD_LOCUS11767</name>
</gene>
<evidence type="ECO:0000313" key="1">
    <source>
        <dbReference type="EMBL" id="VDP42785.1"/>
    </source>
</evidence>
<sequence>MSFYHEVILYFRSYSSSTARRCISVLHRVNWDPQLASFAGKLAVQCNYHVNSQPHEDHGVAMWYSYKKNPPTPKEIIKGFKLQGVNFYDNITNQCKIDPRHPAPRKIPIQRRKCHLSGHEARSGTALTVRKDENCPYLKPVYDIYSDYFRTHYYVSDISIYNVRISEKWRLIGIIGYAVQGPVLCGANVVIYEFFDKRVGYIQVPQGLQVNSMLQKPSPNVYYGGPSFALWN</sequence>
<proteinExistence type="predicted"/>
<dbReference type="WBParaSite" id="SBAD_0001215901-mRNA-1">
    <property type="protein sequence ID" value="SBAD_0001215901-mRNA-1"/>
    <property type="gene ID" value="SBAD_0001215901"/>
</dbReference>
<accession>A0A183J7B9</accession>
<dbReference type="OrthoDB" id="737510at2759"/>
<dbReference type="Proteomes" id="UP000270296">
    <property type="component" value="Unassembled WGS sequence"/>
</dbReference>
<protein>
    <submittedName>
        <fullName evidence="3">Peptidase S1 domain-containing protein</fullName>
    </submittedName>
</protein>
<dbReference type="EMBL" id="UZAM01016336">
    <property type="protein sequence ID" value="VDP42785.1"/>
    <property type="molecule type" value="Genomic_DNA"/>
</dbReference>
<evidence type="ECO:0000313" key="3">
    <source>
        <dbReference type="WBParaSite" id="SBAD_0001215901-mRNA-1"/>
    </source>
</evidence>
<evidence type="ECO:0000313" key="2">
    <source>
        <dbReference type="Proteomes" id="UP000270296"/>
    </source>
</evidence>
<organism evidence="3">
    <name type="scientific">Soboliphyme baturini</name>
    <dbReference type="NCBI Taxonomy" id="241478"/>
    <lineage>
        <taxon>Eukaryota</taxon>
        <taxon>Metazoa</taxon>
        <taxon>Ecdysozoa</taxon>
        <taxon>Nematoda</taxon>
        <taxon>Enoplea</taxon>
        <taxon>Dorylaimia</taxon>
        <taxon>Dioctophymatida</taxon>
        <taxon>Dioctophymatoidea</taxon>
        <taxon>Soboliphymatidae</taxon>
        <taxon>Soboliphyme</taxon>
    </lineage>
</organism>
<reference evidence="1 2" key="2">
    <citation type="submission" date="2018-11" db="EMBL/GenBank/DDBJ databases">
        <authorList>
            <consortium name="Pathogen Informatics"/>
        </authorList>
    </citation>
    <scope>NUCLEOTIDE SEQUENCE [LARGE SCALE GENOMIC DNA]</scope>
</reference>
<reference evidence="3" key="1">
    <citation type="submission" date="2016-06" db="UniProtKB">
        <authorList>
            <consortium name="WormBaseParasite"/>
        </authorList>
    </citation>
    <scope>IDENTIFICATION</scope>
</reference>
<dbReference type="AlphaFoldDB" id="A0A183J7B9"/>
<name>A0A183J7B9_9BILA</name>
<keyword evidence="2" id="KW-1185">Reference proteome</keyword>